<dbReference type="InterPro" id="IPR019546">
    <property type="entry name" value="TAT_signal_bac_arc"/>
</dbReference>
<evidence type="ECO:0000256" key="1">
    <source>
        <dbReference type="SAM" id="SignalP"/>
    </source>
</evidence>
<geneLocation type="plasmid" evidence="5 7">
    <name>pTiAF3.44</name>
</geneLocation>
<dbReference type="InterPro" id="IPR001279">
    <property type="entry name" value="Metallo-B-lactamas"/>
</dbReference>
<dbReference type="OrthoDB" id="8441428at2"/>
<feature type="chain" id="PRO_5044606420" evidence="1">
    <location>
        <begin position="29"/>
        <end position="299"/>
    </location>
</feature>
<reference evidence="5 7" key="2">
    <citation type="submission" date="2021-03" db="EMBL/GenBank/DDBJ databases">
        <title>Rapid diversification of plasmids in a genus of pathogenic and nitrogen fixing bacteria.</title>
        <authorList>
            <person name="Weisberg A.J."/>
            <person name="Miller M."/>
            <person name="Ream W."/>
            <person name="Grunwald N.J."/>
            <person name="Chang J.H."/>
        </authorList>
    </citation>
    <scope>NUCLEOTIDE SEQUENCE [LARGE SCALE GENOMIC DNA]</scope>
    <source>
        <strain evidence="5 7">AF3.44</strain>
        <plasmid evidence="5 7">pTiAF3.44</plasmid>
    </source>
</reference>
<reference evidence="4 6" key="1">
    <citation type="submission" date="2019-04" db="EMBL/GenBank/DDBJ databases">
        <title>Complete genome sequence of Agrobacterium larrymoorei CFBP5473.</title>
        <authorList>
            <person name="Haryono M."/>
            <person name="Chou L."/>
            <person name="Lin Y.-C."/>
            <person name="Lai E.-M."/>
            <person name="Kuo C.-H."/>
        </authorList>
    </citation>
    <scope>NUCLEOTIDE SEQUENCE [LARGE SCALE GENOMIC DNA]</scope>
    <source>
        <strain evidence="4 6">CFBP5473</strain>
        <plasmid evidence="6">pticfbp5473</plasmid>
        <plasmid evidence="4">pTiCFBP5473</plasmid>
    </source>
</reference>
<keyword evidence="7" id="KW-1185">Reference proteome</keyword>
<dbReference type="InterPro" id="IPR036866">
    <property type="entry name" value="RibonucZ/Hydroxyglut_hydro"/>
</dbReference>
<dbReference type="InterPro" id="IPR006311">
    <property type="entry name" value="TAT_signal"/>
</dbReference>
<dbReference type="STRING" id="1367849.GCA_000518585_03852"/>
<evidence type="ECO:0000313" key="5">
    <source>
        <dbReference type="EMBL" id="QYA10253.1"/>
    </source>
</evidence>
<dbReference type="EMBL" id="CP039694">
    <property type="protein sequence ID" value="QCJ01062.1"/>
    <property type="molecule type" value="Genomic_DNA"/>
</dbReference>
<dbReference type="Gene3D" id="3.60.15.10">
    <property type="entry name" value="Ribonuclease Z/Hydroxyacylglutathione hydrolase-like"/>
    <property type="match status" value="1"/>
</dbReference>
<dbReference type="AlphaFoldDB" id="A0A4D7DVG2"/>
<dbReference type="InterPro" id="IPR050855">
    <property type="entry name" value="NDM-1-like"/>
</dbReference>
<dbReference type="PANTHER" id="PTHR42951:SF14">
    <property type="entry name" value="METALLO-BETA-LACTAMASE SUPERFAMILY PROTEIN"/>
    <property type="match status" value="1"/>
</dbReference>
<evidence type="ECO:0000313" key="7">
    <source>
        <dbReference type="Proteomes" id="UP000826513"/>
    </source>
</evidence>
<dbReference type="KEGG" id="alf:CFBP5473_24240"/>
<organism evidence="4 6">
    <name type="scientific">Agrobacterium larrymoorei</name>
    <dbReference type="NCBI Taxonomy" id="160699"/>
    <lineage>
        <taxon>Bacteria</taxon>
        <taxon>Pseudomonadati</taxon>
        <taxon>Pseudomonadota</taxon>
        <taxon>Alphaproteobacteria</taxon>
        <taxon>Hyphomicrobiales</taxon>
        <taxon>Rhizobiaceae</taxon>
        <taxon>Rhizobium/Agrobacterium group</taxon>
        <taxon>Agrobacterium</taxon>
    </lineage>
</organism>
<keyword evidence="4" id="KW-0378">Hydrolase</keyword>
<geneLocation type="plasmid" evidence="6">
    <name>pticfbp5473</name>
</geneLocation>
<keyword evidence="1" id="KW-0732">Signal</keyword>
<dbReference type="PANTHER" id="PTHR42951">
    <property type="entry name" value="METALLO-BETA-LACTAMASE DOMAIN-CONTAINING"/>
    <property type="match status" value="1"/>
</dbReference>
<sequence length="299" mass="31489">MYSRRDLMKTTLAAGAAIAFAPAGLGHAAGSTLTWKHFPAGQNGFFRAPVLLTGPTEALLIDGGFTYPDGRALAEAIKATGKTLTTIYVSQSDPDYYFSLKQVREAFPNAKVIAASDTIAAINANVEKKLAVWGPQLKENGPQTLADIVLPEAFDGSTLTVDGETVEIVAAEGLASRRYLRVPSLNAVFGGVLIFSGVHVWTADTPTKEVRAAWVANLDKVAALNPAVVVPGHLDPQAATDLSAVAFTKAYLLAFEEELGKADDAVALKSAMETRFPGLGMGIALEIGSKVAKGEMKWG</sequence>
<dbReference type="EMBL" id="CP072169">
    <property type="protein sequence ID" value="QYA10253.1"/>
    <property type="molecule type" value="Genomic_DNA"/>
</dbReference>
<dbReference type="RefSeq" id="WP_027676425.1">
    <property type="nucleotide sequence ID" value="NZ_CP039694.1"/>
</dbReference>
<dbReference type="GO" id="GO:0016787">
    <property type="term" value="F:hydrolase activity"/>
    <property type="evidence" value="ECO:0007669"/>
    <property type="project" value="UniProtKB-KW"/>
</dbReference>
<evidence type="ECO:0000313" key="6">
    <source>
        <dbReference type="Proteomes" id="UP000298545"/>
    </source>
</evidence>
<dbReference type="Proteomes" id="UP000826513">
    <property type="component" value="Plasmid pTiAF3.44"/>
</dbReference>
<gene>
    <name evidence="3" type="ORF">CFBP5473_23275</name>
    <name evidence="4" type="ORF">CFBP5473_24240</name>
    <name evidence="5" type="ORF">J5285_21940</name>
</gene>
<dbReference type="Proteomes" id="UP000298545">
    <property type="component" value="Plasmid pTiCFBP5473"/>
</dbReference>
<dbReference type="CDD" id="cd07739">
    <property type="entry name" value="metallo-hydrolase-like_MBL-fold"/>
    <property type="match status" value="1"/>
</dbReference>
<dbReference type="KEGG" id="alf:CFBP5473_23275"/>
<name>A0A4D7DVG2_9HYPH</name>
<geneLocation type="plasmid" evidence="4">
    <name>pTiCFBP5473</name>
</geneLocation>
<proteinExistence type="predicted"/>
<dbReference type="SUPFAM" id="SSF56281">
    <property type="entry name" value="Metallo-hydrolase/oxidoreductase"/>
    <property type="match status" value="1"/>
</dbReference>
<evidence type="ECO:0000313" key="3">
    <source>
        <dbReference type="EMBL" id="QCJ00919.1"/>
    </source>
</evidence>
<evidence type="ECO:0000259" key="2">
    <source>
        <dbReference type="SMART" id="SM00849"/>
    </source>
</evidence>
<dbReference type="PROSITE" id="PS51318">
    <property type="entry name" value="TAT"/>
    <property type="match status" value="1"/>
</dbReference>
<dbReference type="SMART" id="SM00849">
    <property type="entry name" value="Lactamase_B"/>
    <property type="match status" value="1"/>
</dbReference>
<keyword evidence="4" id="KW-0614">Plasmid</keyword>
<accession>A0A4D7DVG2</accession>
<dbReference type="Pfam" id="PF00753">
    <property type="entry name" value="Lactamase_B"/>
    <property type="match status" value="1"/>
</dbReference>
<protein>
    <submittedName>
        <fullName evidence="4">MBL fold metallo-hydrolase</fullName>
    </submittedName>
</protein>
<feature type="domain" description="Metallo-beta-lactamase" evidence="2">
    <location>
        <begin position="46"/>
        <end position="233"/>
    </location>
</feature>
<dbReference type="Pfam" id="PF10518">
    <property type="entry name" value="TAT_signal"/>
    <property type="match status" value="1"/>
</dbReference>
<dbReference type="EMBL" id="CP039694">
    <property type="protein sequence ID" value="QCJ00919.1"/>
    <property type="molecule type" value="Genomic_DNA"/>
</dbReference>
<feature type="signal peptide" evidence="1">
    <location>
        <begin position="1"/>
        <end position="28"/>
    </location>
</feature>
<evidence type="ECO:0000313" key="4">
    <source>
        <dbReference type="EMBL" id="QCJ01062.1"/>
    </source>
</evidence>